<dbReference type="Proteomes" id="UP000278962">
    <property type="component" value="Unassembled WGS sequence"/>
</dbReference>
<reference evidence="11 12" key="1">
    <citation type="submission" date="2018-10" db="EMBL/GenBank/DDBJ databases">
        <title>Genomic Encyclopedia of Archaeal and Bacterial Type Strains, Phase II (KMG-II): from individual species to whole genera.</title>
        <authorList>
            <person name="Goeker M."/>
        </authorList>
    </citation>
    <scope>NUCLEOTIDE SEQUENCE [LARGE SCALE GENOMIC DNA]</scope>
    <source>
        <strain evidence="11 12">DSM 14954</strain>
    </source>
</reference>
<dbReference type="Gene3D" id="1.20.5.1930">
    <property type="match status" value="1"/>
</dbReference>
<evidence type="ECO:0000256" key="1">
    <source>
        <dbReference type="ARBA" id="ARBA00000085"/>
    </source>
</evidence>
<dbReference type="GO" id="GO:0000155">
    <property type="term" value="F:phosphorelay sensor kinase activity"/>
    <property type="evidence" value="ECO:0007669"/>
    <property type="project" value="InterPro"/>
</dbReference>
<accession>A0A660LFU2</accession>
<keyword evidence="9" id="KW-1133">Transmembrane helix</keyword>
<dbReference type="AlphaFoldDB" id="A0A660LFU2"/>
<keyword evidence="9" id="KW-0472">Membrane</keyword>
<feature type="domain" description="Signal transduction histidine kinase subgroup 3 dimerisation and phosphoacceptor" evidence="10">
    <location>
        <begin position="98"/>
        <end position="154"/>
    </location>
</feature>
<dbReference type="GO" id="GO:0016020">
    <property type="term" value="C:membrane"/>
    <property type="evidence" value="ECO:0007669"/>
    <property type="project" value="InterPro"/>
</dbReference>
<dbReference type="PANTHER" id="PTHR24421:SF10">
    <property type="entry name" value="NITRATE_NITRITE SENSOR PROTEIN NARQ"/>
    <property type="match status" value="1"/>
</dbReference>
<protein>
    <recommendedName>
        <fullName evidence="2">histidine kinase</fullName>
        <ecNumber evidence="2">2.7.13.3</ecNumber>
    </recommendedName>
</protein>
<evidence type="ECO:0000313" key="12">
    <source>
        <dbReference type="Proteomes" id="UP000278962"/>
    </source>
</evidence>
<organism evidence="11 12">
    <name type="scientific">Solirubrobacter pauli</name>
    <dbReference type="NCBI Taxonomy" id="166793"/>
    <lineage>
        <taxon>Bacteria</taxon>
        <taxon>Bacillati</taxon>
        <taxon>Actinomycetota</taxon>
        <taxon>Thermoleophilia</taxon>
        <taxon>Solirubrobacterales</taxon>
        <taxon>Solirubrobacteraceae</taxon>
        <taxon>Solirubrobacter</taxon>
    </lineage>
</organism>
<dbReference type="SUPFAM" id="SSF55874">
    <property type="entry name" value="ATPase domain of HSP90 chaperone/DNA topoisomerase II/histidine kinase"/>
    <property type="match status" value="1"/>
</dbReference>
<evidence type="ECO:0000256" key="6">
    <source>
        <dbReference type="ARBA" id="ARBA00022777"/>
    </source>
</evidence>
<evidence type="ECO:0000256" key="8">
    <source>
        <dbReference type="ARBA" id="ARBA00023012"/>
    </source>
</evidence>
<evidence type="ECO:0000256" key="5">
    <source>
        <dbReference type="ARBA" id="ARBA00022741"/>
    </source>
</evidence>
<keyword evidence="4" id="KW-0808">Transferase</keyword>
<evidence type="ECO:0000256" key="2">
    <source>
        <dbReference type="ARBA" id="ARBA00012438"/>
    </source>
</evidence>
<dbReference type="EC" id="2.7.13.3" evidence="2"/>
<sequence>MLMLRQNAVPLLVAILAASLVLPFLALLALVPLYWIAADRGLKPAVVAAVALAAAQLADLDHPLEPVSVAGFAAVTIATARFVTVRRELLARNAASEERLRIAREIHDLVGHDVTLMVVQAEALAAVTGDERADAIAAQGRRTMAELHRVLRNEDPERKGLDQLDEILDGARAAGTPITLAIEGTPRPLSKGLDASVYRIVQEAVTNVIRHAHGAPATVTIGYDEDRLRLSIADAGGRSLGISHGHGMVGLSERVSAFGGSLMVSATRDGHEVEARIPYA</sequence>
<keyword evidence="5" id="KW-0547">Nucleotide-binding</keyword>
<gene>
    <name evidence="11" type="ORF">C8N24_3316</name>
</gene>
<dbReference type="Pfam" id="PF07730">
    <property type="entry name" value="HisKA_3"/>
    <property type="match status" value="1"/>
</dbReference>
<proteinExistence type="predicted"/>
<dbReference type="InterPro" id="IPR036890">
    <property type="entry name" value="HATPase_C_sf"/>
</dbReference>
<comment type="catalytic activity">
    <reaction evidence="1">
        <text>ATP + protein L-histidine = ADP + protein N-phospho-L-histidine.</text>
        <dbReference type="EC" id="2.7.13.3"/>
    </reaction>
</comment>
<evidence type="ECO:0000259" key="10">
    <source>
        <dbReference type="Pfam" id="PF07730"/>
    </source>
</evidence>
<evidence type="ECO:0000256" key="7">
    <source>
        <dbReference type="ARBA" id="ARBA00022840"/>
    </source>
</evidence>
<dbReference type="InterPro" id="IPR050482">
    <property type="entry name" value="Sensor_HK_TwoCompSys"/>
</dbReference>
<dbReference type="EMBL" id="RBIL01000001">
    <property type="protein sequence ID" value="RKQ93449.1"/>
    <property type="molecule type" value="Genomic_DNA"/>
</dbReference>
<keyword evidence="12" id="KW-1185">Reference proteome</keyword>
<keyword evidence="6 11" id="KW-0418">Kinase</keyword>
<dbReference type="InterPro" id="IPR011712">
    <property type="entry name" value="Sig_transdc_His_kin_sub3_dim/P"/>
</dbReference>
<dbReference type="PANTHER" id="PTHR24421">
    <property type="entry name" value="NITRATE/NITRITE SENSOR PROTEIN NARX-RELATED"/>
    <property type="match status" value="1"/>
</dbReference>
<dbReference type="GO" id="GO:0005524">
    <property type="term" value="F:ATP binding"/>
    <property type="evidence" value="ECO:0007669"/>
    <property type="project" value="UniProtKB-KW"/>
</dbReference>
<dbReference type="CDD" id="cd16917">
    <property type="entry name" value="HATPase_UhpB-NarQ-NarX-like"/>
    <property type="match status" value="1"/>
</dbReference>
<feature type="transmembrane region" description="Helical" evidence="9">
    <location>
        <begin position="12"/>
        <end position="37"/>
    </location>
</feature>
<keyword evidence="3" id="KW-0597">Phosphoprotein</keyword>
<comment type="caution">
    <text evidence="11">The sequence shown here is derived from an EMBL/GenBank/DDBJ whole genome shotgun (WGS) entry which is preliminary data.</text>
</comment>
<evidence type="ECO:0000313" key="11">
    <source>
        <dbReference type="EMBL" id="RKQ93449.1"/>
    </source>
</evidence>
<keyword evidence="9" id="KW-0812">Transmembrane</keyword>
<keyword evidence="7" id="KW-0067">ATP-binding</keyword>
<dbReference type="OrthoDB" id="227596at2"/>
<evidence type="ECO:0000256" key="4">
    <source>
        <dbReference type="ARBA" id="ARBA00022679"/>
    </source>
</evidence>
<evidence type="ECO:0000256" key="3">
    <source>
        <dbReference type="ARBA" id="ARBA00022553"/>
    </source>
</evidence>
<keyword evidence="8" id="KW-0902">Two-component regulatory system</keyword>
<name>A0A660LFU2_9ACTN</name>
<dbReference type="Gene3D" id="3.30.565.10">
    <property type="entry name" value="Histidine kinase-like ATPase, C-terminal domain"/>
    <property type="match status" value="1"/>
</dbReference>
<evidence type="ECO:0000256" key="9">
    <source>
        <dbReference type="SAM" id="Phobius"/>
    </source>
</evidence>
<dbReference type="GO" id="GO:0046983">
    <property type="term" value="F:protein dimerization activity"/>
    <property type="evidence" value="ECO:0007669"/>
    <property type="project" value="InterPro"/>
</dbReference>